<proteinExistence type="predicted"/>
<dbReference type="Pfam" id="PF01022">
    <property type="entry name" value="HTH_5"/>
    <property type="match status" value="1"/>
</dbReference>
<evidence type="ECO:0000259" key="4">
    <source>
        <dbReference type="PROSITE" id="PS50987"/>
    </source>
</evidence>
<dbReference type="PANTHER" id="PTHR33154:SF33">
    <property type="entry name" value="TRANSCRIPTIONAL REPRESSOR SDPR"/>
    <property type="match status" value="1"/>
</dbReference>
<dbReference type="InterPro" id="IPR011991">
    <property type="entry name" value="ArsR-like_HTH"/>
</dbReference>
<protein>
    <recommendedName>
        <fullName evidence="4">HTH arsR-type domain-containing protein</fullName>
    </recommendedName>
</protein>
<keyword evidence="2" id="KW-0238">DNA-binding</keyword>
<organism evidence="5 6">
    <name type="scientific">Candidatus Roizmanbacteria bacterium RIFCSPHIGHO2_01_FULL_39_8</name>
    <dbReference type="NCBI Taxonomy" id="1802033"/>
    <lineage>
        <taxon>Bacteria</taxon>
        <taxon>Candidatus Roizmaniibacteriota</taxon>
    </lineage>
</organism>
<dbReference type="CDD" id="cd00090">
    <property type="entry name" value="HTH_ARSR"/>
    <property type="match status" value="1"/>
</dbReference>
<evidence type="ECO:0000256" key="3">
    <source>
        <dbReference type="ARBA" id="ARBA00023163"/>
    </source>
</evidence>
<gene>
    <name evidence="5" type="ORF">A2866_05905</name>
</gene>
<evidence type="ECO:0000313" key="5">
    <source>
        <dbReference type="EMBL" id="OGK17688.1"/>
    </source>
</evidence>
<dbReference type="InterPro" id="IPR051081">
    <property type="entry name" value="HTH_MetalResp_TranReg"/>
</dbReference>
<dbReference type="InterPro" id="IPR036390">
    <property type="entry name" value="WH_DNA-bd_sf"/>
</dbReference>
<dbReference type="AlphaFoldDB" id="A0A1F7GFH2"/>
<dbReference type="Gene3D" id="1.10.10.10">
    <property type="entry name" value="Winged helix-like DNA-binding domain superfamily/Winged helix DNA-binding domain"/>
    <property type="match status" value="1"/>
</dbReference>
<feature type="domain" description="HTH arsR-type" evidence="4">
    <location>
        <begin position="2"/>
        <end position="109"/>
    </location>
</feature>
<dbReference type="Proteomes" id="UP000177026">
    <property type="component" value="Unassembled WGS sequence"/>
</dbReference>
<dbReference type="SUPFAM" id="SSF46785">
    <property type="entry name" value="Winged helix' DNA-binding domain"/>
    <property type="match status" value="1"/>
</dbReference>
<evidence type="ECO:0000256" key="2">
    <source>
        <dbReference type="ARBA" id="ARBA00023125"/>
    </source>
</evidence>
<dbReference type="InterPro" id="IPR036388">
    <property type="entry name" value="WH-like_DNA-bd_sf"/>
</dbReference>
<dbReference type="InterPro" id="IPR001845">
    <property type="entry name" value="HTH_ArsR_DNA-bd_dom"/>
</dbReference>
<accession>A0A1F7GFH2</accession>
<dbReference type="GO" id="GO:0003700">
    <property type="term" value="F:DNA-binding transcription factor activity"/>
    <property type="evidence" value="ECO:0007669"/>
    <property type="project" value="InterPro"/>
</dbReference>
<evidence type="ECO:0000256" key="1">
    <source>
        <dbReference type="ARBA" id="ARBA00023015"/>
    </source>
</evidence>
<evidence type="ECO:0000313" key="6">
    <source>
        <dbReference type="Proteomes" id="UP000177026"/>
    </source>
</evidence>
<dbReference type="PROSITE" id="PS50987">
    <property type="entry name" value="HTH_ARSR_2"/>
    <property type="match status" value="1"/>
</dbReference>
<dbReference type="GO" id="GO:0003677">
    <property type="term" value="F:DNA binding"/>
    <property type="evidence" value="ECO:0007669"/>
    <property type="project" value="UniProtKB-KW"/>
</dbReference>
<dbReference type="PANTHER" id="PTHR33154">
    <property type="entry name" value="TRANSCRIPTIONAL REGULATOR, ARSR FAMILY"/>
    <property type="match status" value="1"/>
</dbReference>
<reference evidence="5 6" key="1">
    <citation type="journal article" date="2016" name="Nat. Commun.">
        <title>Thousands of microbial genomes shed light on interconnected biogeochemical processes in an aquifer system.</title>
        <authorList>
            <person name="Anantharaman K."/>
            <person name="Brown C.T."/>
            <person name="Hug L.A."/>
            <person name="Sharon I."/>
            <person name="Castelle C.J."/>
            <person name="Probst A.J."/>
            <person name="Thomas B.C."/>
            <person name="Singh A."/>
            <person name="Wilkins M.J."/>
            <person name="Karaoz U."/>
            <person name="Brodie E.L."/>
            <person name="Williams K.H."/>
            <person name="Hubbard S.S."/>
            <person name="Banfield J.F."/>
        </authorList>
    </citation>
    <scope>NUCLEOTIDE SEQUENCE [LARGE SCALE GENOMIC DNA]</scope>
</reference>
<name>A0A1F7GFH2_9BACT</name>
<dbReference type="EMBL" id="MFZI01000081">
    <property type="protein sequence ID" value="OGK17688.1"/>
    <property type="molecule type" value="Genomic_DNA"/>
</dbReference>
<sequence>MNRKDLFEKIGKSFELLGNPLRLNIFLKILTEGCDCDIDTQEGYTGNCVTGIVKNLRIPQSTASTYIKDLEQAGLIECKKNGKYLYCRPRREALLTLKSFIDSSISQLRYK</sequence>
<keyword evidence="1" id="KW-0805">Transcription regulation</keyword>
<keyword evidence="3" id="KW-0804">Transcription</keyword>
<comment type="caution">
    <text evidence="5">The sequence shown here is derived from an EMBL/GenBank/DDBJ whole genome shotgun (WGS) entry which is preliminary data.</text>
</comment>